<dbReference type="AlphaFoldDB" id="A0A2X2YBL7"/>
<reference evidence="1 2" key="1">
    <citation type="submission" date="2018-06" db="EMBL/GenBank/DDBJ databases">
        <authorList>
            <consortium name="Pathogen Informatics"/>
            <person name="Doyle S."/>
        </authorList>
    </citation>
    <scope>NUCLEOTIDE SEQUENCE [LARGE SCALE GENOMIC DNA]</scope>
    <source>
        <strain evidence="1 2">NCTC10719</strain>
    </source>
</reference>
<name>A0A2X2YBL7_CLOPF</name>
<dbReference type="Proteomes" id="UP000249986">
    <property type="component" value="Unassembled WGS sequence"/>
</dbReference>
<evidence type="ECO:0000313" key="1">
    <source>
        <dbReference type="EMBL" id="SQB57815.1"/>
    </source>
</evidence>
<accession>A0A2X2YBL7</accession>
<organism evidence="1 2">
    <name type="scientific">Clostridium perfringens</name>
    <dbReference type="NCBI Taxonomy" id="1502"/>
    <lineage>
        <taxon>Bacteria</taxon>
        <taxon>Bacillati</taxon>
        <taxon>Bacillota</taxon>
        <taxon>Clostridia</taxon>
        <taxon>Eubacteriales</taxon>
        <taxon>Clostridiaceae</taxon>
        <taxon>Clostridium</taxon>
    </lineage>
</organism>
<dbReference type="EMBL" id="UAWG01000001">
    <property type="protein sequence ID" value="SQB57815.1"/>
    <property type="molecule type" value="Genomic_DNA"/>
</dbReference>
<evidence type="ECO:0000313" key="2">
    <source>
        <dbReference type="Proteomes" id="UP000249986"/>
    </source>
</evidence>
<sequence>MMGRKCFDEKRIILEDLNFQWEVKKIKKVKNLWNEGTSFKEIVKEVGREEDEVFLLLLHLARKGRIENRVGYIWGMQR</sequence>
<proteinExistence type="predicted"/>
<protein>
    <submittedName>
        <fullName evidence="1">Uncharacterized protein</fullName>
    </submittedName>
</protein>
<gene>
    <name evidence="1" type="ORF">NCTC10719_00409</name>
</gene>